<feature type="binding site" evidence="9">
    <location>
        <position position="114"/>
    </location>
    <ligand>
        <name>FAD</name>
        <dbReference type="ChEBI" id="CHEBI:57692"/>
    </ligand>
</feature>
<evidence type="ECO:0000256" key="7">
    <source>
        <dbReference type="ARBA" id="ARBA00023284"/>
    </source>
</evidence>
<dbReference type="InterPro" id="IPR036188">
    <property type="entry name" value="FAD/NAD-bd_sf"/>
</dbReference>
<dbReference type="GO" id="GO:0006749">
    <property type="term" value="P:glutathione metabolic process"/>
    <property type="evidence" value="ECO:0007669"/>
    <property type="project" value="InterPro"/>
</dbReference>
<dbReference type="PIRSF" id="PIRSF000350">
    <property type="entry name" value="Mercury_reductase_MerA"/>
    <property type="match status" value="1"/>
</dbReference>
<comment type="caution">
    <text evidence="14">The sequence shown here is derived from an EMBL/GenBank/DDBJ whole genome shotgun (WGS) entry which is preliminary data.</text>
</comment>
<dbReference type="AlphaFoldDB" id="A0AAE3KDH3"/>
<dbReference type="PRINTS" id="PR00368">
    <property type="entry name" value="FADPNR"/>
</dbReference>
<dbReference type="Gene3D" id="3.50.50.60">
    <property type="entry name" value="FAD/NAD(P)-binding domain"/>
    <property type="match status" value="2"/>
</dbReference>
<feature type="domain" description="FAD/NAD(P)-binding" evidence="13">
    <location>
        <begin position="6"/>
        <end position="317"/>
    </location>
</feature>
<evidence type="ECO:0000256" key="9">
    <source>
        <dbReference type="PIRSR" id="PIRSR000350-3"/>
    </source>
</evidence>
<dbReference type="GO" id="GO:0050660">
    <property type="term" value="F:flavin adenine dinucleotide binding"/>
    <property type="evidence" value="ECO:0007669"/>
    <property type="project" value="InterPro"/>
</dbReference>
<dbReference type="Proteomes" id="UP001205843">
    <property type="component" value="Unassembled WGS sequence"/>
</dbReference>
<reference evidence="14" key="1">
    <citation type="submission" date="2022-03" db="EMBL/GenBank/DDBJ databases">
        <title>Genomic Encyclopedia of Type Strains, Phase III (KMG-III): the genomes of soil and plant-associated and newly described type strains.</title>
        <authorList>
            <person name="Whitman W."/>
        </authorList>
    </citation>
    <scope>NUCLEOTIDE SEQUENCE</scope>
    <source>
        <strain evidence="14">ANL 6-2</strain>
    </source>
</reference>
<keyword evidence="7 11" id="KW-0676">Redox-active center</keyword>
<dbReference type="InterPro" id="IPR016156">
    <property type="entry name" value="FAD/NAD-linked_Rdtase_dimer_sf"/>
</dbReference>
<keyword evidence="6" id="KW-1015">Disulfide bond</keyword>
<gene>
    <name evidence="14" type="ORF">J2T57_004022</name>
</gene>
<evidence type="ECO:0000256" key="2">
    <source>
        <dbReference type="ARBA" id="ARBA00011738"/>
    </source>
</evidence>
<dbReference type="InterPro" id="IPR006322">
    <property type="entry name" value="Glutathione_Rdtase_euk/bac"/>
</dbReference>
<keyword evidence="3 11" id="KW-0285">Flavoprotein</keyword>
<feature type="domain" description="Pyridine nucleotide-disulphide oxidoreductase dimerisation" evidence="12">
    <location>
        <begin position="338"/>
        <end position="447"/>
    </location>
</feature>
<dbReference type="GO" id="GO:0050661">
    <property type="term" value="F:NADP binding"/>
    <property type="evidence" value="ECO:0007669"/>
    <property type="project" value="InterPro"/>
</dbReference>
<dbReference type="GO" id="GO:0034599">
    <property type="term" value="P:cellular response to oxidative stress"/>
    <property type="evidence" value="ECO:0007669"/>
    <property type="project" value="TreeGrafter"/>
</dbReference>
<dbReference type="SUPFAM" id="SSF51905">
    <property type="entry name" value="FAD/NAD(P)-binding domain"/>
    <property type="match status" value="1"/>
</dbReference>
<dbReference type="PRINTS" id="PR00411">
    <property type="entry name" value="PNDRDTASEI"/>
</dbReference>
<dbReference type="PANTHER" id="PTHR42737">
    <property type="entry name" value="GLUTATHIONE REDUCTASE"/>
    <property type="match status" value="1"/>
</dbReference>
<dbReference type="PANTHER" id="PTHR42737:SF2">
    <property type="entry name" value="GLUTATHIONE REDUCTASE"/>
    <property type="match status" value="1"/>
</dbReference>
<evidence type="ECO:0000313" key="15">
    <source>
        <dbReference type="Proteomes" id="UP001205843"/>
    </source>
</evidence>
<feature type="active site" description="Proton acceptor" evidence="8">
    <location>
        <position position="437"/>
    </location>
</feature>
<evidence type="ECO:0000256" key="3">
    <source>
        <dbReference type="ARBA" id="ARBA00022630"/>
    </source>
</evidence>
<name>A0AAE3KDH3_9GAMM</name>
<feature type="disulfide bond" description="Redox-active" evidence="10">
    <location>
        <begin position="42"/>
        <end position="47"/>
    </location>
</feature>
<dbReference type="PROSITE" id="PS00076">
    <property type="entry name" value="PYRIDINE_REDOX_1"/>
    <property type="match status" value="1"/>
</dbReference>
<evidence type="ECO:0000313" key="14">
    <source>
        <dbReference type="EMBL" id="MCP1676849.1"/>
    </source>
</evidence>
<feature type="binding site" evidence="9">
    <location>
        <begin position="173"/>
        <end position="180"/>
    </location>
    <ligand>
        <name>NAD(+)</name>
        <dbReference type="ChEBI" id="CHEBI:57540"/>
    </ligand>
</feature>
<dbReference type="InterPro" id="IPR046952">
    <property type="entry name" value="GSHR/TRXR-like"/>
</dbReference>
<organism evidence="14 15">
    <name type="scientific">Natronocella acetinitrilica</name>
    <dbReference type="NCBI Taxonomy" id="414046"/>
    <lineage>
        <taxon>Bacteria</taxon>
        <taxon>Pseudomonadati</taxon>
        <taxon>Pseudomonadota</taxon>
        <taxon>Gammaproteobacteria</taxon>
        <taxon>Chromatiales</taxon>
        <taxon>Ectothiorhodospiraceae</taxon>
        <taxon>Natronocella</taxon>
    </lineage>
</organism>
<dbReference type="EMBL" id="JALJXV010000011">
    <property type="protein sequence ID" value="MCP1676849.1"/>
    <property type="molecule type" value="Genomic_DNA"/>
</dbReference>
<evidence type="ECO:0000259" key="13">
    <source>
        <dbReference type="Pfam" id="PF07992"/>
    </source>
</evidence>
<dbReference type="Gene3D" id="3.30.390.30">
    <property type="match status" value="1"/>
</dbReference>
<keyword evidence="9" id="KW-0520">NAD</keyword>
<sequence>MSEHFDLLAVGGGSGGLATARRAARHGARAAVIESARLGGTCVNVGCVPKKVMWNAAHTMDALRRAGDYGIQAGAPRLDWPVLKSRRDAYIERLNGIYARNLGKDAVTVFQGHGRFAGPAELEVDGQRITADHIVIATGGKPVWPRIPGAELGIDSDGFFELATQPRRVAVVGAGYIAVELAGVLAGLGSDVSLVVRRDGPLRGFDALLQEGLVEALPQGGVNLINRFTPSAVRGEPGRLSLHAEDGRSLDDLDAVIWAIGRHANTDGLGLEATGVVVNERGDIPVDAWQNTNVSGIYALGDITGQIPLTPVAIAAGRRLSDRLFGGMTERKLDYENVPTVVFSHPPIGTVGLTEAEAREQFGDAVQVFSTAFVAMDYALGEHKPRTRMKLVTVGAEQRVVGVHVIGTGADEMLQGFAVAVRMGASKADFDNTVAIHPTSAEELVTMV</sequence>
<dbReference type="NCBIfam" id="TIGR01421">
    <property type="entry name" value="gluta_reduc_1"/>
    <property type="match status" value="1"/>
</dbReference>
<evidence type="ECO:0000256" key="1">
    <source>
        <dbReference type="ARBA" id="ARBA00007532"/>
    </source>
</evidence>
<dbReference type="InterPro" id="IPR023753">
    <property type="entry name" value="FAD/NAD-binding_dom"/>
</dbReference>
<feature type="binding site" evidence="9">
    <location>
        <position position="261"/>
    </location>
    <ligand>
        <name>NAD(+)</name>
        <dbReference type="ChEBI" id="CHEBI:57540"/>
    </ligand>
</feature>
<dbReference type="NCBIfam" id="NF004776">
    <property type="entry name" value="PRK06116.1"/>
    <property type="match status" value="1"/>
</dbReference>
<proteinExistence type="inferred from homology"/>
<accession>A0AAE3KDH3</accession>
<dbReference type="EC" id="1.8.1.7" evidence="14"/>
<evidence type="ECO:0000256" key="10">
    <source>
        <dbReference type="PIRSR" id="PIRSR000350-4"/>
    </source>
</evidence>
<dbReference type="RefSeq" id="WP_253484093.1">
    <property type="nucleotide sequence ID" value="NZ_JALJXV010000011.1"/>
</dbReference>
<dbReference type="GO" id="GO:0045454">
    <property type="term" value="P:cell redox homeostasis"/>
    <property type="evidence" value="ECO:0007669"/>
    <property type="project" value="InterPro"/>
</dbReference>
<dbReference type="GO" id="GO:0005829">
    <property type="term" value="C:cytosol"/>
    <property type="evidence" value="ECO:0007669"/>
    <property type="project" value="TreeGrafter"/>
</dbReference>
<evidence type="ECO:0000256" key="5">
    <source>
        <dbReference type="ARBA" id="ARBA00023002"/>
    </source>
</evidence>
<keyword evidence="9" id="KW-0547">Nucleotide-binding</keyword>
<dbReference type="GO" id="GO:0004362">
    <property type="term" value="F:glutathione-disulfide reductase (NADPH) activity"/>
    <property type="evidence" value="ECO:0007669"/>
    <property type="project" value="UniProtKB-EC"/>
</dbReference>
<dbReference type="Pfam" id="PF07992">
    <property type="entry name" value="Pyr_redox_2"/>
    <property type="match status" value="1"/>
</dbReference>
<feature type="binding site" evidence="9">
    <location>
        <position position="51"/>
    </location>
    <ligand>
        <name>FAD</name>
        <dbReference type="ChEBI" id="CHEBI:57692"/>
    </ligand>
</feature>
<keyword evidence="5 11" id="KW-0560">Oxidoreductase</keyword>
<evidence type="ECO:0000256" key="6">
    <source>
        <dbReference type="ARBA" id="ARBA00023157"/>
    </source>
</evidence>
<feature type="binding site" evidence="9">
    <location>
        <position position="302"/>
    </location>
    <ligand>
        <name>FAD</name>
        <dbReference type="ChEBI" id="CHEBI:57692"/>
    </ligand>
</feature>
<dbReference type="FunFam" id="3.50.50.60:FF:000235">
    <property type="entry name" value="Glutathione reductase"/>
    <property type="match status" value="1"/>
</dbReference>
<dbReference type="Pfam" id="PF02852">
    <property type="entry name" value="Pyr_redox_dim"/>
    <property type="match status" value="1"/>
</dbReference>
<dbReference type="InterPro" id="IPR001100">
    <property type="entry name" value="Pyr_nuc-diS_OxRdtase"/>
</dbReference>
<evidence type="ECO:0000256" key="8">
    <source>
        <dbReference type="PIRSR" id="PIRSR000350-2"/>
    </source>
</evidence>
<dbReference type="InterPro" id="IPR004099">
    <property type="entry name" value="Pyr_nucl-diS_OxRdtase_dimer"/>
</dbReference>
<keyword evidence="15" id="KW-1185">Reference proteome</keyword>
<evidence type="ECO:0000256" key="4">
    <source>
        <dbReference type="ARBA" id="ARBA00022827"/>
    </source>
</evidence>
<dbReference type="SUPFAM" id="SSF55424">
    <property type="entry name" value="FAD/NAD-linked reductases, dimerisation (C-terminal) domain"/>
    <property type="match status" value="1"/>
</dbReference>
<comment type="similarity">
    <text evidence="1 11">Belongs to the class-I pyridine nucleotide-disulfide oxidoreductase family.</text>
</comment>
<dbReference type="InterPro" id="IPR012999">
    <property type="entry name" value="Pyr_OxRdtase_I_AS"/>
</dbReference>
<protein>
    <submittedName>
        <fullName evidence="14">Glutathione reductase (NADPH)</fullName>
        <ecNumber evidence="14">1.8.1.7</ecNumber>
    </submittedName>
</protein>
<evidence type="ECO:0000256" key="11">
    <source>
        <dbReference type="RuleBase" id="RU003691"/>
    </source>
</evidence>
<comment type="subunit">
    <text evidence="2">Homodimer.</text>
</comment>
<evidence type="ECO:0000259" key="12">
    <source>
        <dbReference type="Pfam" id="PF02852"/>
    </source>
</evidence>
<keyword evidence="4 9" id="KW-0274">FAD</keyword>
<dbReference type="FunFam" id="3.30.390.30:FF:000003">
    <property type="entry name" value="Glutathione reductase"/>
    <property type="match status" value="1"/>
</dbReference>
<comment type="cofactor">
    <cofactor evidence="9">
        <name>FAD</name>
        <dbReference type="ChEBI" id="CHEBI:57692"/>
    </cofactor>
    <text evidence="9">Binds 1 FAD per subunit.</text>
</comment>